<feature type="region of interest" description="Disordered" evidence="2">
    <location>
        <begin position="118"/>
        <end position="265"/>
    </location>
</feature>
<evidence type="ECO:0000256" key="1">
    <source>
        <dbReference type="SAM" id="Coils"/>
    </source>
</evidence>
<sequence>MGSSELSDALNPYYTQSRNQTSSLQPVTQSPQLHVTLPENQCHQQSPVTRARPSPGGLQAVQELLRIVSATREAQETERERRIAWEKEQEVKQSQRQAELERQVLELKQEVLFLRQTVNSHSTSPTPATRSQPSHLSTPISPTGHINNTNFQPIFMQGSSSRPLQQASPPYLNDHGDQLTINQHHSPGMRERTSSLSVTPAPSPGLNGSTGPSTQTTSRRTPPAKLKKRRRSVSSSSSSDHHRDSDSDSSYTRAPKRRSHHDKRCLTVHHAMRLHIIRLMGLESDKNLPDSHPEGQTLDPIDPVRFVWDKTTKQSVHNARMKTRIMEDLKENRRRLYKHVPDRDFSKKNLESTFDQCFTTLRQKYKAQKDDALAEYQRLRDTTKALKARRLARRKAKLDSRASARLRVSAFEHPIFDHAFELECMSSEESDVDPDSSQSKHLVTRGLAWRSRRLVKFYQALDTEDKISGASAKQKRGVGKYDRAAGAPKEGFQLPPKGVAMWMVSQNWLIESQVDRPDLPQVLQKLVEDSPDFDWQTLGELGEASDEEQHVNPTLPVQLPPQHYEGSSLQYAFVQ</sequence>
<accession>A0A9P7UY59</accession>
<keyword evidence="1" id="KW-0175">Coiled coil</keyword>
<evidence type="ECO:0000313" key="4">
    <source>
        <dbReference type="Proteomes" id="UP001049176"/>
    </source>
</evidence>
<name>A0A9P7UY59_9AGAR</name>
<dbReference type="GeneID" id="66073273"/>
<dbReference type="EMBL" id="CM032182">
    <property type="protein sequence ID" value="KAG7096787.1"/>
    <property type="molecule type" value="Genomic_DNA"/>
</dbReference>
<feature type="coiled-coil region" evidence="1">
    <location>
        <begin position="90"/>
        <end position="117"/>
    </location>
</feature>
<dbReference type="Proteomes" id="UP001049176">
    <property type="component" value="Chromosome 2"/>
</dbReference>
<evidence type="ECO:0000256" key="2">
    <source>
        <dbReference type="SAM" id="MobiDB-lite"/>
    </source>
</evidence>
<feature type="compositionally biased region" description="Polar residues" evidence="2">
    <location>
        <begin position="118"/>
        <end position="168"/>
    </location>
</feature>
<comment type="caution">
    <text evidence="3">The sequence shown here is derived from an EMBL/GenBank/DDBJ whole genome shotgun (WGS) entry which is preliminary data.</text>
</comment>
<keyword evidence="4" id="KW-1185">Reference proteome</keyword>
<protein>
    <submittedName>
        <fullName evidence="3">Uncharacterized protein</fullName>
    </submittedName>
</protein>
<feature type="compositionally biased region" description="Low complexity" evidence="2">
    <location>
        <begin position="209"/>
        <end position="223"/>
    </location>
</feature>
<dbReference type="AlphaFoldDB" id="A0A9P7UY59"/>
<organism evidence="3 4">
    <name type="scientific">Marasmius oreades</name>
    <name type="common">fairy-ring Marasmius</name>
    <dbReference type="NCBI Taxonomy" id="181124"/>
    <lineage>
        <taxon>Eukaryota</taxon>
        <taxon>Fungi</taxon>
        <taxon>Dikarya</taxon>
        <taxon>Basidiomycota</taxon>
        <taxon>Agaricomycotina</taxon>
        <taxon>Agaricomycetes</taxon>
        <taxon>Agaricomycetidae</taxon>
        <taxon>Agaricales</taxon>
        <taxon>Marasmiineae</taxon>
        <taxon>Marasmiaceae</taxon>
        <taxon>Marasmius</taxon>
    </lineage>
</organism>
<reference evidence="3" key="1">
    <citation type="journal article" date="2021" name="Genome Biol. Evol.">
        <title>The assembled and annotated genome of the fairy-ring fungus Marasmius oreades.</title>
        <authorList>
            <person name="Hiltunen M."/>
            <person name="Ament-Velasquez S.L."/>
            <person name="Johannesson H."/>
        </authorList>
    </citation>
    <scope>NUCLEOTIDE SEQUENCE</scope>
    <source>
        <strain evidence="3">03SP1</strain>
    </source>
</reference>
<feature type="region of interest" description="Disordered" evidence="2">
    <location>
        <begin position="1"/>
        <end position="32"/>
    </location>
</feature>
<dbReference type="RefSeq" id="XP_043013257.1">
    <property type="nucleotide sequence ID" value="XM_043148657.1"/>
</dbReference>
<dbReference type="KEGG" id="more:E1B28_004197"/>
<feature type="coiled-coil region" evidence="1">
    <location>
        <begin position="362"/>
        <end position="389"/>
    </location>
</feature>
<feature type="compositionally biased region" description="Polar residues" evidence="2">
    <location>
        <begin position="13"/>
        <end position="32"/>
    </location>
</feature>
<feature type="compositionally biased region" description="Basic residues" evidence="2">
    <location>
        <begin position="254"/>
        <end position="265"/>
    </location>
</feature>
<dbReference type="OrthoDB" id="3358418at2759"/>
<proteinExistence type="predicted"/>
<gene>
    <name evidence="3" type="ORF">E1B28_004197</name>
</gene>
<evidence type="ECO:0000313" key="3">
    <source>
        <dbReference type="EMBL" id="KAG7096787.1"/>
    </source>
</evidence>